<dbReference type="Pfam" id="PF04264">
    <property type="entry name" value="YceI"/>
    <property type="match status" value="1"/>
</dbReference>
<dbReference type="InterPro" id="IPR036761">
    <property type="entry name" value="TTHA0802/YceI-like_sf"/>
</dbReference>
<accession>A0ABT4JY33</accession>
<name>A0ABT4JY33_9GAMM</name>
<gene>
    <name evidence="2" type="ORF">O1D97_16920</name>
</gene>
<dbReference type="EMBL" id="JAPUBN010000020">
    <property type="protein sequence ID" value="MCZ2723244.1"/>
    <property type="molecule type" value="Genomic_DNA"/>
</dbReference>
<feature type="domain" description="Lipid/polyisoprenoid-binding YceI-like" evidence="1">
    <location>
        <begin position="20"/>
        <end position="177"/>
    </location>
</feature>
<sequence length="179" mass="20083">MKLINITSLCLISSLTFSADYKIDPEHSAVTFEIGHLGISTMSGHFKNFEGKFSFSEDMKTISTHLSVQTNSVDSNHEARDKHLRGPDFFDVKQFPTMEFKGKNYENNTLTGDLTLHGITRTISFNVHKTGEGKDPWGGYRVGFIASTTIKRSEFGMTYFIPGASDKTKVKVFIEAVRQ</sequence>
<dbReference type="InterPro" id="IPR007372">
    <property type="entry name" value="Lipid/polyisoprenoid-bd_YceI"/>
</dbReference>
<evidence type="ECO:0000313" key="2">
    <source>
        <dbReference type="EMBL" id="MCZ2723244.1"/>
    </source>
</evidence>
<dbReference type="PANTHER" id="PTHR34406:SF1">
    <property type="entry name" value="PROTEIN YCEI"/>
    <property type="match status" value="1"/>
</dbReference>
<dbReference type="RefSeq" id="WP_269127335.1">
    <property type="nucleotide sequence ID" value="NZ_JAPUBN010000020.1"/>
</dbReference>
<evidence type="ECO:0000259" key="1">
    <source>
        <dbReference type="SMART" id="SM00867"/>
    </source>
</evidence>
<dbReference type="PANTHER" id="PTHR34406">
    <property type="entry name" value="PROTEIN YCEI"/>
    <property type="match status" value="1"/>
</dbReference>
<dbReference type="SMART" id="SM00867">
    <property type="entry name" value="YceI"/>
    <property type="match status" value="1"/>
</dbReference>
<organism evidence="2 3">
    <name type="scientific">Marinomonas phaeophyticola</name>
    <dbReference type="NCBI Taxonomy" id="3004091"/>
    <lineage>
        <taxon>Bacteria</taxon>
        <taxon>Pseudomonadati</taxon>
        <taxon>Pseudomonadota</taxon>
        <taxon>Gammaproteobacteria</taxon>
        <taxon>Oceanospirillales</taxon>
        <taxon>Oceanospirillaceae</taxon>
        <taxon>Marinomonas</taxon>
    </lineage>
</organism>
<reference evidence="2" key="1">
    <citation type="submission" date="2022-12" db="EMBL/GenBank/DDBJ databases">
        <title>Marinomonas 15G1-11 sp. nov, isolated from marine algae.</title>
        <authorList>
            <person name="Butt M."/>
            <person name="Choi D.G."/>
            <person name="Kim J.M."/>
            <person name="Lee J.K."/>
            <person name="Baek J.H."/>
            <person name="Jeon C.O."/>
        </authorList>
    </citation>
    <scope>NUCLEOTIDE SEQUENCE</scope>
    <source>
        <strain evidence="2">15G1-11</strain>
    </source>
</reference>
<protein>
    <submittedName>
        <fullName evidence="2">YceI family protein</fullName>
    </submittedName>
</protein>
<comment type="caution">
    <text evidence="2">The sequence shown here is derived from an EMBL/GenBank/DDBJ whole genome shotgun (WGS) entry which is preliminary data.</text>
</comment>
<dbReference type="SUPFAM" id="SSF101874">
    <property type="entry name" value="YceI-like"/>
    <property type="match status" value="1"/>
</dbReference>
<evidence type="ECO:0000313" key="3">
    <source>
        <dbReference type="Proteomes" id="UP001149719"/>
    </source>
</evidence>
<dbReference type="Gene3D" id="2.40.128.110">
    <property type="entry name" value="Lipid/polyisoprenoid-binding, YceI-like"/>
    <property type="match status" value="1"/>
</dbReference>
<keyword evidence="3" id="KW-1185">Reference proteome</keyword>
<dbReference type="Proteomes" id="UP001149719">
    <property type="component" value="Unassembled WGS sequence"/>
</dbReference>
<proteinExistence type="predicted"/>